<dbReference type="PANTHER" id="PTHR31415">
    <property type="entry name" value="OS05G0367900 PROTEIN"/>
    <property type="match status" value="1"/>
</dbReference>
<dbReference type="Proteomes" id="UP001177003">
    <property type="component" value="Chromosome 6"/>
</dbReference>
<name>A0AA36ECT0_LACSI</name>
<keyword evidence="3" id="KW-1133">Transmembrane helix</keyword>
<organism evidence="4 5">
    <name type="scientific">Lactuca saligna</name>
    <name type="common">Willowleaf lettuce</name>
    <dbReference type="NCBI Taxonomy" id="75948"/>
    <lineage>
        <taxon>Eukaryota</taxon>
        <taxon>Viridiplantae</taxon>
        <taxon>Streptophyta</taxon>
        <taxon>Embryophyta</taxon>
        <taxon>Tracheophyta</taxon>
        <taxon>Spermatophyta</taxon>
        <taxon>Magnoliopsida</taxon>
        <taxon>eudicotyledons</taxon>
        <taxon>Gunneridae</taxon>
        <taxon>Pentapetalae</taxon>
        <taxon>asterids</taxon>
        <taxon>campanulids</taxon>
        <taxon>Asterales</taxon>
        <taxon>Asteraceae</taxon>
        <taxon>Cichorioideae</taxon>
        <taxon>Cichorieae</taxon>
        <taxon>Lactucinae</taxon>
        <taxon>Lactuca</taxon>
    </lineage>
</organism>
<feature type="transmembrane region" description="Helical" evidence="3">
    <location>
        <begin position="201"/>
        <end position="224"/>
    </location>
</feature>
<feature type="transmembrane region" description="Helical" evidence="3">
    <location>
        <begin position="7"/>
        <end position="27"/>
    </location>
</feature>
<evidence type="ECO:0008006" key="6">
    <source>
        <dbReference type="Google" id="ProtNLM"/>
    </source>
</evidence>
<evidence type="ECO:0000256" key="3">
    <source>
        <dbReference type="SAM" id="Phobius"/>
    </source>
</evidence>
<proteinExistence type="predicted"/>
<gene>
    <name evidence="4" type="ORF">LSALG_LOCUS29907</name>
</gene>
<keyword evidence="2 3" id="KW-0472">Membrane</keyword>
<evidence type="ECO:0000313" key="4">
    <source>
        <dbReference type="EMBL" id="CAI9290727.1"/>
    </source>
</evidence>
<dbReference type="GO" id="GO:0005886">
    <property type="term" value="C:plasma membrane"/>
    <property type="evidence" value="ECO:0007669"/>
    <property type="project" value="TreeGrafter"/>
</dbReference>
<dbReference type="EMBL" id="OX465082">
    <property type="protein sequence ID" value="CAI9290727.1"/>
    <property type="molecule type" value="Genomic_DNA"/>
</dbReference>
<keyword evidence="3" id="KW-0812">Transmembrane</keyword>
<protein>
    <recommendedName>
        <fullName evidence="6">Late embryogenesis abundant protein LEA-2 subgroup domain-containing protein</fullName>
    </recommendedName>
</protein>
<dbReference type="PANTHER" id="PTHR31415:SF52">
    <property type="entry name" value="LATE EMBRYOGENESIS ABUNDANT (LEA) HYDROXYPROLINE-RICH GLYCOPROTEIN FAMILY-RELATED"/>
    <property type="match status" value="1"/>
</dbReference>
<dbReference type="InterPro" id="IPR044839">
    <property type="entry name" value="NDR1-like"/>
</dbReference>
<evidence type="ECO:0000256" key="2">
    <source>
        <dbReference type="ARBA" id="ARBA00023136"/>
    </source>
</evidence>
<dbReference type="AlphaFoldDB" id="A0AA36ECT0"/>
<keyword evidence="5" id="KW-1185">Reference proteome</keyword>
<evidence type="ECO:0000313" key="5">
    <source>
        <dbReference type="Proteomes" id="UP001177003"/>
    </source>
</evidence>
<accession>A0AA36ECT0</accession>
<sequence length="227" mass="25865">MDALSCILTYIQLCLYGIAYYFTVLLLSHNRPTIYLDNFNVVSNSLTNNATIYLDLRIENENSLIGIYYEDPLNLTITYLPPTKSSGSNVTIGQCVIRGFYQGSEEVKQIQLSVVVQDLFSTTEQRRRLGSAKVIDFVVDLEANIKFMLFENTKSHLMIRSGVEVNDNTGTSVLKTIQMKYASGSNKWGVVKWLMTVPLSLLFHFVFYCACWLAFRFFSFVFLCPSN</sequence>
<dbReference type="GO" id="GO:0098542">
    <property type="term" value="P:defense response to other organism"/>
    <property type="evidence" value="ECO:0007669"/>
    <property type="project" value="InterPro"/>
</dbReference>
<comment type="subcellular location">
    <subcellularLocation>
        <location evidence="1">Membrane</location>
    </subcellularLocation>
</comment>
<evidence type="ECO:0000256" key="1">
    <source>
        <dbReference type="ARBA" id="ARBA00004370"/>
    </source>
</evidence>
<reference evidence="4" key="1">
    <citation type="submission" date="2023-04" db="EMBL/GenBank/DDBJ databases">
        <authorList>
            <person name="Vijverberg K."/>
            <person name="Xiong W."/>
            <person name="Schranz E."/>
        </authorList>
    </citation>
    <scope>NUCLEOTIDE SEQUENCE</scope>
</reference>
<dbReference type="GO" id="GO:0009506">
    <property type="term" value="C:plasmodesma"/>
    <property type="evidence" value="ECO:0007669"/>
    <property type="project" value="TreeGrafter"/>
</dbReference>